<feature type="domain" description="Reverse transcriptase Ty1/copia-type" evidence="1">
    <location>
        <begin position="52"/>
        <end position="106"/>
    </location>
</feature>
<dbReference type="Proteomes" id="UP000006174">
    <property type="component" value="Unassembled WGS sequence"/>
</dbReference>
<dbReference type="AlphaFoldDB" id="I2G1D7"/>
<dbReference type="InterPro" id="IPR013103">
    <property type="entry name" value="RVT_2"/>
</dbReference>
<dbReference type="PANTHER" id="PTHR11439:SF440">
    <property type="entry name" value="INTEGRASE CATALYTIC DOMAIN-CONTAINING PROTEIN"/>
    <property type="match status" value="1"/>
</dbReference>
<evidence type="ECO:0000313" key="2">
    <source>
        <dbReference type="EMBL" id="CCF52980.1"/>
    </source>
</evidence>
<dbReference type="EMBL" id="CAGI01000179">
    <property type="protein sequence ID" value="CCF52980.1"/>
    <property type="molecule type" value="Genomic_DNA"/>
</dbReference>
<protein>
    <recommendedName>
        <fullName evidence="1">Reverse transcriptase Ty1/copia-type domain-containing protein</fullName>
    </recommendedName>
</protein>
<keyword evidence="3" id="KW-1185">Reference proteome</keyword>
<dbReference type="HOGENOM" id="CLU_001650_21_5_1"/>
<dbReference type="STRING" id="1128400.I2G1D7"/>
<reference evidence="2 3" key="1">
    <citation type="journal article" date="2012" name="Plant Cell">
        <title>Genome comparison of barley and maize smut fungi reveals targeted loss of RNA silencing components and species-specific presence of transposable elements.</title>
        <authorList>
            <person name="Laurie J.D."/>
            <person name="Ali S."/>
            <person name="Linning R."/>
            <person name="Mannhaupt G."/>
            <person name="Wong P."/>
            <person name="Gueldener U."/>
            <person name="Muensterkoetter M."/>
            <person name="Moore R."/>
            <person name="Kahmann R."/>
            <person name="Bakkeren G."/>
            <person name="Schirawski J."/>
        </authorList>
    </citation>
    <scope>NUCLEOTIDE SEQUENCE [LARGE SCALE GENOMIC DNA]</scope>
    <source>
        <strain evidence="3">Uh4875-4</strain>
    </source>
</reference>
<dbReference type="eggNOG" id="KOG0017">
    <property type="taxonomic scope" value="Eukaryota"/>
</dbReference>
<feature type="non-terminal residue" evidence="2">
    <location>
        <position position="342"/>
    </location>
</feature>
<dbReference type="CDD" id="cd09272">
    <property type="entry name" value="RNase_HI_RT_Ty1"/>
    <property type="match status" value="1"/>
</dbReference>
<comment type="caution">
    <text evidence="2">The sequence shown here is derived from an EMBL/GenBank/DDBJ whole genome shotgun (WGS) entry which is preliminary data.</text>
</comment>
<evidence type="ECO:0000259" key="1">
    <source>
        <dbReference type="Pfam" id="PF07727"/>
    </source>
</evidence>
<dbReference type="Pfam" id="PF07727">
    <property type="entry name" value="RVT_2"/>
    <property type="match status" value="1"/>
</dbReference>
<name>I2G1D7_USTHO</name>
<proteinExistence type="predicted"/>
<organism evidence="2 3">
    <name type="scientific">Ustilago hordei</name>
    <name type="common">Barley covered smut fungus</name>
    <dbReference type="NCBI Taxonomy" id="120017"/>
    <lineage>
        <taxon>Eukaryota</taxon>
        <taxon>Fungi</taxon>
        <taxon>Dikarya</taxon>
        <taxon>Basidiomycota</taxon>
        <taxon>Ustilaginomycotina</taxon>
        <taxon>Ustilaginomycetes</taxon>
        <taxon>Ustilaginales</taxon>
        <taxon>Ustilaginaceae</taxon>
        <taxon>Ustilago</taxon>
    </lineage>
</organism>
<gene>
    <name evidence="2" type="ORF">UHOR_04367</name>
</gene>
<sequence length="342" mass="38194">MDSSSEDKQSEGIVKEAEHKLVTKTQIDDELFGLMATCLEQSKNLDPTAMGTWEITDLPKGANTIDTCWVLKIKTDANLVPTKFKARLIAQGFMQCKGIDYTEVFALNQSTTWKGTESSEGAVQFKAIRLCNEVDCTKQEIMSKWETQDNGEIKEFLGIKITHDRRQRRISLDLTAYVKAMVNKWLEGANNKLWVPMPSVANIAGGKKCNPKQVKKYQELVGQLLWVSNTTQPDITFAVGTLAQYMSSPINSAWKAATHMVKYLNQMSRYQLHLGGGSSKHMDKPIMTYTNVNWALDPTNGWRSTSGSITYIYGCPVSWKSHIQKCVALSAVEAEFVAASKA</sequence>
<accession>I2G1D7</accession>
<evidence type="ECO:0000313" key="3">
    <source>
        <dbReference type="Proteomes" id="UP000006174"/>
    </source>
</evidence>
<dbReference type="PANTHER" id="PTHR11439">
    <property type="entry name" value="GAG-POL-RELATED RETROTRANSPOSON"/>
    <property type="match status" value="1"/>
</dbReference>